<dbReference type="Proteomes" id="UP001474181">
    <property type="component" value="Unassembled WGS sequence"/>
</dbReference>
<protein>
    <submittedName>
        <fullName evidence="2">GNAT family N-acetyltransferase</fullName>
        <ecNumber evidence="2">2.3.1.-</ecNumber>
    </submittedName>
</protein>
<reference evidence="2 3" key="1">
    <citation type="submission" date="2024-06" db="EMBL/GenBank/DDBJ databases">
        <title>The Natural Products Discovery Center: Release of the First 8490 Sequenced Strains for Exploring Actinobacteria Biosynthetic Diversity.</title>
        <authorList>
            <person name="Kalkreuter E."/>
            <person name="Kautsar S.A."/>
            <person name="Yang D."/>
            <person name="Bader C.D."/>
            <person name="Teijaro C.N."/>
            <person name="Fluegel L."/>
            <person name="Davis C.M."/>
            <person name="Simpson J.R."/>
            <person name="Lauterbach L."/>
            <person name="Steele A.D."/>
            <person name="Gui C."/>
            <person name="Meng S."/>
            <person name="Li G."/>
            <person name="Viehrig K."/>
            <person name="Ye F."/>
            <person name="Su P."/>
            <person name="Kiefer A.F."/>
            <person name="Nichols A."/>
            <person name="Cepeda A.J."/>
            <person name="Yan W."/>
            <person name="Fan B."/>
            <person name="Jiang Y."/>
            <person name="Adhikari A."/>
            <person name="Zheng C.-J."/>
            <person name="Schuster L."/>
            <person name="Cowan T.M."/>
            <person name="Smanski M.J."/>
            <person name="Chevrette M.G."/>
            <person name="De Carvalho L.P.S."/>
            <person name="Shen B."/>
        </authorList>
    </citation>
    <scope>NUCLEOTIDE SEQUENCE [LARGE SCALE GENOMIC DNA]</scope>
    <source>
        <strain evidence="2 3">NPDC000234</strain>
    </source>
</reference>
<dbReference type="InterPro" id="IPR000182">
    <property type="entry name" value="GNAT_dom"/>
</dbReference>
<evidence type="ECO:0000259" key="1">
    <source>
        <dbReference type="PROSITE" id="PS51186"/>
    </source>
</evidence>
<dbReference type="EC" id="2.3.1.-" evidence="2"/>
<gene>
    <name evidence="2" type="ORF">ABT404_11945</name>
</gene>
<dbReference type="CDD" id="cd04301">
    <property type="entry name" value="NAT_SF"/>
    <property type="match status" value="1"/>
</dbReference>
<dbReference type="SUPFAM" id="SSF55729">
    <property type="entry name" value="Acyl-CoA N-acyltransferases (Nat)"/>
    <property type="match status" value="1"/>
</dbReference>
<keyword evidence="3" id="KW-1185">Reference proteome</keyword>
<dbReference type="Pfam" id="PF13673">
    <property type="entry name" value="Acetyltransf_10"/>
    <property type="match status" value="1"/>
</dbReference>
<dbReference type="Gene3D" id="3.40.630.30">
    <property type="match status" value="1"/>
</dbReference>
<dbReference type="PROSITE" id="PS51186">
    <property type="entry name" value="GNAT"/>
    <property type="match status" value="1"/>
</dbReference>
<dbReference type="EMBL" id="JBEPEK010000065">
    <property type="protein sequence ID" value="MER7180174.1"/>
    <property type="molecule type" value="Genomic_DNA"/>
</dbReference>
<dbReference type="RefSeq" id="WP_350780012.1">
    <property type="nucleotide sequence ID" value="NZ_JBEPEK010000065.1"/>
</dbReference>
<feature type="domain" description="N-acetyltransferase" evidence="1">
    <location>
        <begin position="1"/>
        <end position="113"/>
    </location>
</feature>
<keyword evidence="2" id="KW-0808">Transferase</keyword>
<accession>A0ABV1WTT2</accession>
<name>A0ABV1WTT2_9ACTN</name>
<sequence>MVLPTAAFAPATAPAILQRNIDHGLVGGPSVGAEPARCSGRRVTCSVYVVPAERDGGLGGRLIDAVLDRARELGLERVTVHSSPRAVPACSRHGFESSPRLLHAHVARTTSYP</sequence>
<comment type="caution">
    <text evidence="2">The sequence shown here is derived from an EMBL/GenBank/DDBJ whole genome shotgun (WGS) entry which is preliminary data.</text>
</comment>
<organism evidence="2 3">
    <name type="scientific">Streptomyces hyaluromycini</name>
    <dbReference type="NCBI Taxonomy" id="1377993"/>
    <lineage>
        <taxon>Bacteria</taxon>
        <taxon>Bacillati</taxon>
        <taxon>Actinomycetota</taxon>
        <taxon>Actinomycetes</taxon>
        <taxon>Kitasatosporales</taxon>
        <taxon>Streptomycetaceae</taxon>
        <taxon>Streptomyces</taxon>
    </lineage>
</organism>
<evidence type="ECO:0000313" key="3">
    <source>
        <dbReference type="Proteomes" id="UP001474181"/>
    </source>
</evidence>
<keyword evidence="2" id="KW-0012">Acyltransferase</keyword>
<dbReference type="GO" id="GO:0016746">
    <property type="term" value="F:acyltransferase activity"/>
    <property type="evidence" value="ECO:0007669"/>
    <property type="project" value="UniProtKB-KW"/>
</dbReference>
<evidence type="ECO:0000313" key="2">
    <source>
        <dbReference type="EMBL" id="MER7180174.1"/>
    </source>
</evidence>
<dbReference type="InterPro" id="IPR016181">
    <property type="entry name" value="Acyl_CoA_acyltransferase"/>
</dbReference>
<proteinExistence type="predicted"/>